<feature type="region of interest" description="Disordered" evidence="1">
    <location>
        <begin position="92"/>
        <end position="175"/>
    </location>
</feature>
<protein>
    <recommendedName>
        <fullName evidence="2">RNA polymerase II elongation factor ELL N-terminal domain-containing protein</fullName>
    </recommendedName>
</protein>
<organism evidence="3 4">
    <name type="scientific">Circinella minor</name>
    <dbReference type="NCBI Taxonomy" id="1195481"/>
    <lineage>
        <taxon>Eukaryota</taxon>
        <taxon>Fungi</taxon>
        <taxon>Fungi incertae sedis</taxon>
        <taxon>Mucoromycota</taxon>
        <taxon>Mucoromycotina</taxon>
        <taxon>Mucoromycetes</taxon>
        <taxon>Mucorales</taxon>
        <taxon>Lichtheimiaceae</taxon>
        <taxon>Circinella</taxon>
    </lineage>
</organism>
<evidence type="ECO:0000256" key="1">
    <source>
        <dbReference type="SAM" id="MobiDB-lite"/>
    </source>
</evidence>
<dbReference type="EMBL" id="JAEPRB010000135">
    <property type="protein sequence ID" value="KAG2220618.1"/>
    <property type="molecule type" value="Genomic_DNA"/>
</dbReference>
<dbReference type="InterPro" id="IPR019464">
    <property type="entry name" value="ELL_N"/>
</dbReference>
<keyword evidence="4" id="KW-1185">Reference proteome</keyword>
<feature type="compositionally biased region" description="Basic residues" evidence="1">
    <location>
        <begin position="351"/>
        <end position="361"/>
    </location>
</feature>
<dbReference type="SUPFAM" id="SSF46785">
    <property type="entry name" value="Winged helix' DNA-binding domain"/>
    <property type="match status" value="1"/>
</dbReference>
<feature type="domain" description="RNA polymerase II elongation factor ELL N-terminal" evidence="2">
    <location>
        <begin position="88"/>
        <end position="248"/>
    </location>
</feature>
<evidence type="ECO:0000313" key="3">
    <source>
        <dbReference type="EMBL" id="KAG2220618.1"/>
    </source>
</evidence>
<dbReference type="OrthoDB" id="2587563at2759"/>
<feature type="compositionally biased region" description="Low complexity" evidence="1">
    <location>
        <begin position="287"/>
        <end position="350"/>
    </location>
</feature>
<dbReference type="Gene3D" id="1.10.10.2670">
    <property type="entry name" value="E3 ubiquitin-protein ligase"/>
    <property type="match status" value="1"/>
</dbReference>
<feature type="region of interest" description="Disordered" evidence="1">
    <location>
        <begin position="262"/>
        <end position="437"/>
    </location>
</feature>
<dbReference type="InterPro" id="IPR042065">
    <property type="entry name" value="E3_ELL-like"/>
</dbReference>
<dbReference type="InterPro" id="IPR036390">
    <property type="entry name" value="WH_DNA-bd_sf"/>
</dbReference>
<comment type="caution">
    <text evidence="3">The sequence shown here is derived from an EMBL/GenBank/DDBJ whole genome shotgun (WGS) entry which is preliminary data.</text>
</comment>
<feature type="compositionally biased region" description="Low complexity" evidence="1">
    <location>
        <begin position="362"/>
        <end position="382"/>
    </location>
</feature>
<dbReference type="GO" id="GO:0006368">
    <property type="term" value="P:transcription elongation by RNA polymerase II"/>
    <property type="evidence" value="ECO:0007669"/>
    <property type="project" value="InterPro"/>
</dbReference>
<feature type="compositionally biased region" description="Low complexity" evidence="1">
    <location>
        <begin position="135"/>
        <end position="175"/>
    </location>
</feature>
<dbReference type="GO" id="GO:0008023">
    <property type="term" value="C:transcription elongation factor complex"/>
    <property type="evidence" value="ECO:0007669"/>
    <property type="project" value="InterPro"/>
</dbReference>
<proteinExistence type="predicted"/>
<sequence>MKAISFRLNREALELLNNAPEKIQFELNGSDSAMVIGGKSFSVNVLPDPTIAHELYRSTSGINIEHVANVTHRAMMKQVLSQEDKSWIRSRTEAAEREKNARRIELLDGPNMPSPRKAATPIRRVVSPSSHRASPRSNTTPNPNTTPTPTATPSTVASTAVAANSTSSTTASSTSSTLRERLIHLLAIQPLPLIQLTAPLRTRDEDLIPVLKKVASLSKGNWRLRSDIYPEIKIWEWRYDEKERNIVIKNAQEAYKVLNLPRNAPERNNLQPKKSHHLVPPPPQRSTITTPTNNITNMDITSSTSSPPRKRPAPSSSTTTTNPNSTSSTATTNNNNNNNDTITTPSTSTSVKKKKKQKTSRTKSSTSTSTSTSTPSSSSSTAVPPPAAVPQRSAVTSSSTKDRHRHPNHHQQQQPLTTAIVPDNTSSESEDEYNEPFSVARITNQAEFLTTCKRHDEAQSEYIHLKNKIIKDHPHYIEALAHVDNNTMESTIANEDENELRTLFYRKLRSIYLSRGGKPTQWRAVMQLCRQFNWTLAKVNTLWDEIERAYTEHHFSLPA</sequence>
<evidence type="ECO:0000259" key="2">
    <source>
        <dbReference type="Pfam" id="PF10390"/>
    </source>
</evidence>
<name>A0A8H7S355_9FUNG</name>
<feature type="compositionally biased region" description="Basic and acidic residues" evidence="1">
    <location>
        <begin position="92"/>
        <end position="106"/>
    </location>
</feature>
<gene>
    <name evidence="3" type="ORF">INT45_002640</name>
</gene>
<dbReference type="AlphaFoldDB" id="A0A8H7S355"/>
<evidence type="ECO:0000313" key="4">
    <source>
        <dbReference type="Proteomes" id="UP000646827"/>
    </source>
</evidence>
<dbReference type="Pfam" id="PF10390">
    <property type="entry name" value="ELL"/>
    <property type="match status" value="1"/>
</dbReference>
<dbReference type="Proteomes" id="UP000646827">
    <property type="component" value="Unassembled WGS sequence"/>
</dbReference>
<accession>A0A8H7S355</accession>
<reference evidence="3 4" key="1">
    <citation type="submission" date="2020-12" db="EMBL/GenBank/DDBJ databases">
        <title>Metabolic potential, ecology and presence of endohyphal bacteria is reflected in genomic diversity of Mucoromycotina.</title>
        <authorList>
            <person name="Muszewska A."/>
            <person name="Okrasinska A."/>
            <person name="Steczkiewicz K."/>
            <person name="Drgas O."/>
            <person name="Orlowska M."/>
            <person name="Perlinska-Lenart U."/>
            <person name="Aleksandrzak-Piekarczyk T."/>
            <person name="Szatraj K."/>
            <person name="Zielenkiewicz U."/>
            <person name="Pilsyk S."/>
            <person name="Malc E."/>
            <person name="Mieczkowski P."/>
            <person name="Kruszewska J.S."/>
            <person name="Biernat P."/>
            <person name="Pawlowska J."/>
        </authorList>
    </citation>
    <scope>NUCLEOTIDE SEQUENCE [LARGE SCALE GENOMIC DNA]</scope>
    <source>
        <strain evidence="3 4">CBS 142.35</strain>
    </source>
</reference>